<keyword evidence="7 8" id="KW-0131">Cell cycle</keyword>
<dbReference type="Pfam" id="PF08245">
    <property type="entry name" value="Mur_ligase_M"/>
    <property type="match status" value="1"/>
</dbReference>
<evidence type="ECO:0000259" key="10">
    <source>
        <dbReference type="Pfam" id="PF08245"/>
    </source>
</evidence>
<keyword evidence="7 8" id="KW-0961">Cell wall biogenesis/degradation</keyword>
<dbReference type="Gene3D" id="3.90.190.20">
    <property type="entry name" value="Mur ligase, C-terminal domain"/>
    <property type="match status" value="1"/>
</dbReference>
<dbReference type="AlphaFoldDB" id="A0A7T0BTG8"/>
<comment type="catalytic activity">
    <reaction evidence="7 8">
        <text>UDP-N-acetyl-alpha-D-muramoyl-L-alanine + D-glutamate + ATP = UDP-N-acetyl-alpha-D-muramoyl-L-alanyl-D-glutamate + ADP + phosphate + H(+)</text>
        <dbReference type="Rhea" id="RHEA:16429"/>
        <dbReference type="ChEBI" id="CHEBI:15378"/>
        <dbReference type="ChEBI" id="CHEBI:29986"/>
        <dbReference type="ChEBI" id="CHEBI:30616"/>
        <dbReference type="ChEBI" id="CHEBI:43474"/>
        <dbReference type="ChEBI" id="CHEBI:83898"/>
        <dbReference type="ChEBI" id="CHEBI:83900"/>
        <dbReference type="ChEBI" id="CHEBI:456216"/>
        <dbReference type="EC" id="6.3.2.9"/>
    </reaction>
</comment>
<keyword evidence="3 7" id="KW-0963">Cytoplasm</keyword>
<evidence type="ECO:0000256" key="8">
    <source>
        <dbReference type="RuleBase" id="RU003664"/>
    </source>
</evidence>
<evidence type="ECO:0000259" key="9">
    <source>
        <dbReference type="Pfam" id="PF02875"/>
    </source>
</evidence>
<keyword evidence="5 7" id="KW-0547">Nucleotide-binding</keyword>
<dbReference type="NCBIfam" id="TIGR01087">
    <property type="entry name" value="murD"/>
    <property type="match status" value="1"/>
</dbReference>
<feature type="domain" description="Mur ligase C-terminal" evidence="9">
    <location>
        <begin position="309"/>
        <end position="419"/>
    </location>
</feature>
<evidence type="ECO:0000313" key="11">
    <source>
        <dbReference type="EMBL" id="QPJ60670.1"/>
    </source>
</evidence>
<sequence length="444" mass="48917">MDVKGKKVSVLGMARSGISIARFLIRQGAYVTLFDSKSKEELKERAALLPEEVDVCYGSCVPAIDSDLVVLSPGIDIESPDLDTAKQKGIEIVGELELTFRFFNPPVIAITGTNGKSTTTMLVGELLKEAGLDIAVGGNIGTPFSELLKNPPKDFAVIEVSSFQLETIRDFRPKIAAILNLTPDHLDRHGSLEHYAALKKRLTENQQLDDVLVLNADDKNVSEMRMNSKAKLINFSLTEKPNEGACVSDGKIMVYQNELEQPIISVEALPSAAKSQLENVLAAIAIAHQAEVPVEVMQRVIKNFKGLEHRLEWVRNIEGVDYVNDSKGTNLGALEKSLSGFDRPVVLIMGGQDKGSDFLTLKPLFKKRVKHMVLIGEARQKIRATLNGSFTYEDADSMEEAVRVASIHAEPGDLVLLSPGCASFDMFRDYEDRGRQFKEFVNKL</sequence>
<dbReference type="GO" id="GO:0005737">
    <property type="term" value="C:cytoplasm"/>
    <property type="evidence" value="ECO:0007669"/>
    <property type="project" value="UniProtKB-SubCell"/>
</dbReference>
<dbReference type="KEGG" id="nli:G3M70_01705"/>
<dbReference type="PANTHER" id="PTHR43692:SF1">
    <property type="entry name" value="UDP-N-ACETYLMURAMOYLALANINE--D-GLUTAMATE LIGASE"/>
    <property type="match status" value="1"/>
</dbReference>
<dbReference type="Gene3D" id="3.40.1190.10">
    <property type="entry name" value="Mur-like, catalytic domain"/>
    <property type="match status" value="1"/>
</dbReference>
<evidence type="ECO:0000256" key="7">
    <source>
        <dbReference type="HAMAP-Rule" id="MF_00639"/>
    </source>
</evidence>
<dbReference type="GO" id="GO:0071555">
    <property type="term" value="P:cell wall organization"/>
    <property type="evidence" value="ECO:0007669"/>
    <property type="project" value="UniProtKB-KW"/>
</dbReference>
<feature type="binding site" evidence="7">
    <location>
        <begin position="112"/>
        <end position="118"/>
    </location>
    <ligand>
        <name>ATP</name>
        <dbReference type="ChEBI" id="CHEBI:30616"/>
    </ligand>
</feature>
<dbReference type="EC" id="6.3.2.9" evidence="7 8"/>
<evidence type="ECO:0000256" key="5">
    <source>
        <dbReference type="ARBA" id="ARBA00022741"/>
    </source>
</evidence>
<comment type="similarity">
    <text evidence="7">Belongs to the MurCDEF family.</text>
</comment>
<dbReference type="Pfam" id="PF02875">
    <property type="entry name" value="Mur_ligase_C"/>
    <property type="match status" value="1"/>
</dbReference>
<feature type="domain" description="Mur ligase central" evidence="10">
    <location>
        <begin position="110"/>
        <end position="287"/>
    </location>
</feature>
<keyword evidence="7 8" id="KW-0573">Peptidoglycan synthesis</keyword>
<dbReference type="EMBL" id="CP048685">
    <property type="protein sequence ID" value="QPJ60670.1"/>
    <property type="molecule type" value="Genomic_DNA"/>
</dbReference>
<evidence type="ECO:0000256" key="1">
    <source>
        <dbReference type="ARBA" id="ARBA00004496"/>
    </source>
</evidence>
<dbReference type="Pfam" id="PF21799">
    <property type="entry name" value="MurD-like_N"/>
    <property type="match status" value="1"/>
</dbReference>
<dbReference type="Gene3D" id="3.40.50.720">
    <property type="entry name" value="NAD(P)-binding Rossmann-like Domain"/>
    <property type="match status" value="1"/>
</dbReference>
<dbReference type="InterPro" id="IPR004101">
    <property type="entry name" value="Mur_ligase_C"/>
</dbReference>
<dbReference type="InterPro" id="IPR013221">
    <property type="entry name" value="Mur_ligase_cen"/>
</dbReference>
<dbReference type="GO" id="GO:0009252">
    <property type="term" value="P:peptidoglycan biosynthetic process"/>
    <property type="evidence" value="ECO:0007669"/>
    <property type="project" value="UniProtKB-UniRule"/>
</dbReference>
<evidence type="ECO:0000313" key="12">
    <source>
        <dbReference type="Proteomes" id="UP000594688"/>
    </source>
</evidence>
<keyword evidence="6 7" id="KW-0067">ATP-binding</keyword>
<gene>
    <name evidence="7 11" type="primary">murD</name>
    <name evidence="11" type="ORF">G3M70_01705</name>
</gene>
<dbReference type="InterPro" id="IPR005762">
    <property type="entry name" value="MurD"/>
</dbReference>
<dbReference type="UniPathway" id="UPA00219"/>
<name>A0A7T0BTG8_9BACT</name>
<reference evidence="11 12" key="1">
    <citation type="submission" date="2020-02" db="EMBL/GenBank/DDBJ databases">
        <title>Genomic and physiological characterization of two novel Nitrospinaceae genera.</title>
        <authorList>
            <person name="Mueller A.J."/>
            <person name="Jung M.-Y."/>
            <person name="Strachan C.R."/>
            <person name="Herbold C.W."/>
            <person name="Kirkegaard R.H."/>
            <person name="Daims H."/>
        </authorList>
    </citation>
    <scope>NUCLEOTIDE SEQUENCE [LARGE SCALE GENOMIC DNA]</scope>
    <source>
        <strain evidence="11">EB</strain>
    </source>
</reference>
<dbReference type="HAMAP" id="MF_00639">
    <property type="entry name" value="MurD"/>
    <property type="match status" value="1"/>
</dbReference>
<dbReference type="GO" id="GO:0005524">
    <property type="term" value="F:ATP binding"/>
    <property type="evidence" value="ECO:0007669"/>
    <property type="project" value="UniProtKB-UniRule"/>
</dbReference>
<dbReference type="InterPro" id="IPR036565">
    <property type="entry name" value="Mur-like_cat_sf"/>
</dbReference>
<dbReference type="GO" id="GO:0008360">
    <property type="term" value="P:regulation of cell shape"/>
    <property type="evidence" value="ECO:0007669"/>
    <property type="project" value="UniProtKB-KW"/>
</dbReference>
<evidence type="ECO:0000256" key="3">
    <source>
        <dbReference type="ARBA" id="ARBA00022490"/>
    </source>
</evidence>
<comment type="subcellular location">
    <subcellularLocation>
        <location evidence="1 7 8">Cytoplasm</location>
    </subcellularLocation>
</comment>
<dbReference type="GO" id="GO:0008764">
    <property type="term" value="F:UDP-N-acetylmuramoylalanine-D-glutamate ligase activity"/>
    <property type="evidence" value="ECO:0007669"/>
    <property type="project" value="UniProtKB-UniRule"/>
</dbReference>
<dbReference type="InterPro" id="IPR036615">
    <property type="entry name" value="Mur_ligase_C_dom_sf"/>
</dbReference>
<evidence type="ECO:0000256" key="2">
    <source>
        <dbReference type="ARBA" id="ARBA00004752"/>
    </source>
</evidence>
<dbReference type="SUPFAM" id="SSF53244">
    <property type="entry name" value="MurD-like peptide ligases, peptide-binding domain"/>
    <property type="match status" value="1"/>
</dbReference>
<keyword evidence="7 8" id="KW-0133">Cell shape</keyword>
<comment type="function">
    <text evidence="7 8">Cell wall formation. Catalyzes the addition of glutamate to the nucleotide precursor UDP-N-acetylmuramoyl-L-alanine (UMA).</text>
</comment>
<dbReference type="SUPFAM" id="SSF51984">
    <property type="entry name" value="MurCD N-terminal domain"/>
    <property type="match status" value="1"/>
</dbReference>
<protein>
    <recommendedName>
        <fullName evidence="7 8">UDP-N-acetylmuramoylalanine--D-glutamate ligase</fullName>
        <ecNumber evidence="7 8">6.3.2.9</ecNumber>
    </recommendedName>
    <alternativeName>
        <fullName evidence="7">D-glutamic acid-adding enzyme</fullName>
    </alternativeName>
    <alternativeName>
        <fullName evidence="7">UDP-N-acetylmuramoyl-L-alanyl-D-glutamate synthetase</fullName>
    </alternativeName>
</protein>
<dbReference type="Proteomes" id="UP000594688">
    <property type="component" value="Chromosome"/>
</dbReference>
<evidence type="ECO:0000256" key="6">
    <source>
        <dbReference type="ARBA" id="ARBA00022840"/>
    </source>
</evidence>
<proteinExistence type="inferred from homology"/>
<dbReference type="SUPFAM" id="SSF53623">
    <property type="entry name" value="MurD-like peptide ligases, catalytic domain"/>
    <property type="match status" value="1"/>
</dbReference>
<comment type="pathway">
    <text evidence="2 7 8">Cell wall biogenesis; peptidoglycan biosynthesis.</text>
</comment>
<keyword evidence="4 7" id="KW-0436">Ligase</keyword>
<organism evidence="11 12">
    <name type="scientific">Candidatus Nitronauta litoralis</name>
    <dbReference type="NCBI Taxonomy" id="2705533"/>
    <lineage>
        <taxon>Bacteria</taxon>
        <taxon>Pseudomonadati</taxon>
        <taxon>Nitrospinota/Tectimicrobiota group</taxon>
        <taxon>Nitrospinota</taxon>
        <taxon>Nitrospinia</taxon>
        <taxon>Nitrospinales</taxon>
        <taxon>Nitrospinaceae</taxon>
        <taxon>Candidatus Nitronauta</taxon>
    </lineage>
</organism>
<dbReference type="GO" id="GO:0051301">
    <property type="term" value="P:cell division"/>
    <property type="evidence" value="ECO:0007669"/>
    <property type="project" value="UniProtKB-KW"/>
</dbReference>
<accession>A0A7T0BTG8</accession>
<keyword evidence="7 8" id="KW-0132">Cell division</keyword>
<evidence type="ECO:0000256" key="4">
    <source>
        <dbReference type="ARBA" id="ARBA00022598"/>
    </source>
</evidence>
<dbReference type="PANTHER" id="PTHR43692">
    <property type="entry name" value="UDP-N-ACETYLMURAMOYLALANINE--D-GLUTAMATE LIGASE"/>
    <property type="match status" value="1"/>
</dbReference>